<dbReference type="Proteomes" id="UP000645217">
    <property type="component" value="Unassembled WGS sequence"/>
</dbReference>
<dbReference type="Pfam" id="PF02945">
    <property type="entry name" value="Endonuclease_7"/>
    <property type="match status" value="1"/>
</dbReference>
<sequence>MAKRTRKTGKLYTCASCGERRVLDEMRHLGSTRGKAPSTCRECRDSHPTDSWCDPHSQWHPVGLFRKNGQGRPGYRNRCMEADSYQASRKRGIPRVTCESCQESMDSWTFSQRRNWTPTCRKCVDLNPGQRWCRDCRTWLDESKFCRTGKDGKFRATRCTPCRAAYSHSVTVAEVLRLQGTTTPCCAACGATSNLKIDHDHTCCPAERSCGRCVRGYLCHECNTAEGLLKTPERAASLAVYMAKFTTP</sequence>
<organism evidence="1 2">
    <name type="scientific">Sphaerisporangium melleum</name>
    <dbReference type="NCBI Taxonomy" id="321316"/>
    <lineage>
        <taxon>Bacteria</taxon>
        <taxon>Bacillati</taxon>
        <taxon>Actinomycetota</taxon>
        <taxon>Actinomycetes</taxon>
        <taxon>Streptosporangiales</taxon>
        <taxon>Streptosporangiaceae</taxon>
        <taxon>Sphaerisporangium</taxon>
    </lineage>
</organism>
<comment type="caution">
    <text evidence="1">The sequence shown here is derived from an EMBL/GenBank/DDBJ whole genome shotgun (WGS) entry which is preliminary data.</text>
</comment>
<evidence type="ECO:0000313" key="2">
    <source>
        <dbReference type="Proteomes" id="UP000645217"/>
    </source>
</evidence>
<proteinExistence type="predicted"/>
<dbReference type="EMBL" id="BMNT01000001">
    <property type="protein sequence ID" value="GGK61273.1"/>
    <property type="molecule type" value="Genomic_DNA"/>
</dbReference>
<dbReference type="InterPro" id="IPR038563">
    <property type="entry name" value="Endonuclease_7_sf"/>
</dbReference>
<dbReference type="SUPFAM" id="SSF54060">
    <property type="entry name" value="His-Me finger endonucleases"/>
    <property type="match status" value="1"/>
</dbReference>
<reference evidence="1" key="2">
    <citation type="submission" date="2020-09" db="EMBL/GenBank/DDBJ databases">
        <authorList>
            <person name="Sun Q."/>
            <person name="Ohkuma M."/>
        </authorList>
    </citation>
    <scope>NUCLEOTIDE SEQUENCE</scope>
    <source>
        <strain evidence="1">JCM 13064</strain>
    </source>
</reference>
<dbReference type="AlphaFoldDB" id="A0A917QP13"/>
<dbReference type="Gene3D" id="3.40.1800.10">
    <property type="entry name" value="His-Me finger endonucleases"/>
    <property type="match status" value="1"/>
</dbReference>
<evidence type="ECO:0000313" key="1">
    <source>
        <dbReference type="EMBL" id="GGK61273.1"/>
    </source>
</evidence>
<gene>
    <name evidence="1" type="ORF">GCM10007964_00470</name>
</gene>
<name>A0A917QP13_9ACTN</name>
<reference evidence="1" key="1">
    <citation type="journal article" date="2014" name="Int. J. Syst. Evol. Microbiol.">
        <title>Complete genome sequence of Corynebacterium casei LMG S-19264T (=DSM 44701T), isolated from a smear-ripened cheese.</title>
        <authorList>
            <consortium name="US DOE Joint Genome Institute (JGI-PGF)"/>
            <person name="Walter F."/>
            <person name="Albersmeier A."/>
            <person name="Kalinowski J."/>
            <person name="Ruckert C."/>
        </authorList>
    </citation>
    <scope>NUCLEOTIDE SEQUENCE</scope>
    <source>
        <strain evidence="1">JCM 13064</strain>
    </source>
</reference>
<dbReference type="InterPro" id="IPR044925">
    <property type="entry name" value="His-Me_finger_sf"/>
</dbReference>
<keyword evidence="2" id="KW-1185">Reference proteome</keyword>
<protein>
    <recommendedName>
        <fullName evidence="3">Endonuclease VII</fullName>
    </recommendedName>
</protein>
<dbReference type="RefSeq" id="WP_372444376.1">
    <property type="nucleotide sequence ID" value="NZ_BMNT01000001.1"/>
</dbReference>
<evidence type="ECO:0008006" key="3">
    <source>
        <dbReference type="Google" id="ProtNLM"/>
    </source>
</evidence>
<dbReference type="InterPro" id="IPR004211">
    <property type="entry name" value="Endonuclease_7"/>
</dbReference>
<accession>A0A917QP13</accession>